<dbReference type="PANTHER" id="PTHR13495">
    <property type="entry name" value="NEFA-INTERACTING NUCLEAR PROTEIN NIP30"/>
    <property type="match status" value="1"/>
</dbReference>
<comment type="subcellular location">
    <subcellularLocation>
        <location evidence="1">Nucleus</location>
    </subcellularLocation>
</comment>
<dbReference type="InterPro" id="IPR039845">
    <property type="entry name" value="FAM192A"/>
</dbReference>
<dbReference type="GO" id="GO:0005634">
    <property type="term" value="C:nucleus"/>
    <property type="evidence" value="ECO:0007669"/>
    <property type="project" value="UniProtKB-SubCell"/>
</dbReference>
<feature type="coiled-coil region" evidence="3">
    <location>
        <begin position="60"/>
        <end position="90"/>
    </location>
</feature>
<dbReference type="Pfam" id="PF10187">
    <property type="entry name" value="FAM192A_Fyv6_N"/>
    <property type="match status" value="1"/>
</dbReference>
<accession>A0A2S4Q0R4</accession>
<feature type="compositionally biased region" description="Polar residues" evidence="4">
    <location>
        <begin position="201"/>
        <end position="221"/>
    </location>
</feature>
<proteinExistence type="predicted"/>
<gene>
    <name evidence="6" type="ORF">EPUL_000348</name>
</gene>
<evidence type="ECO:0000256" key="4">
    <source>
        <dbReference type="SAM" id="MobiDB-lite"/>
    </source>
</evidence>
<feature type="domain" description="FAM192A/Fyv6 N-terminal" evidence="5">
    <location>
        <begin position="20"/>
        <end position="121"/>
    </location>
</feature>
<feature type="region of interest" description="Disordered" evidence="4">
    <location>
        <begin position="149"/>
        <end position="178"/>
    </location>
</feature>
<keyword evidence="7" id="KW-1185">Reference proteome</keyword>
<dbReference type="PANTHER" id="PTHR13495:SF0">
    <property type="entry name" value="PSME3-INTERACTING PROTEIN"/>
    <property type="match status" value="1"/>
</dbReference>
<dbReference type="EMBL" id="PEDP01000059">
    <property type="protein sequence ID" value="POS87875.1"/>
    <property type="molecule type" value="Genomic_DNA"/>
</dbReference>
<protein>
    <recommendedName>
        <fullName evidence="5">FAM192A/Fyv6 N-terminal domain-containing protein</fullName>
    </recommendedName>
</protein>
<feature type="region of interest" description="Disordered" evidence="4">
    <location>
        <begin position="196"/>
        <end position="225"/>
    </location>
</feature>
<dbReference type="OrthoDB" id="75807at2759"/>
<evidence type="ECO:0000259" key="5">
    <source>
        <dbReference type="Pfam" id="PF10187"/>
    </source>
</evidence>
<evidence type="ECO:0000313" key="7">
    <source>
        <dbReference type="Proteomes" id="UP000237438"/>
    </source>
</evidence>
<feature type="region of interest" description="Disordered" evidence="4">
    <location>
        <begin position="37"/>
        <end position="56"/>
    </location>
</feature>
<comment type="caution">
    <text evidence="6">The sequence shown here is derived from an EMBL/GenBank/DDBJ whole genome shotgun (WGS) entry which is preliminary data.</text>
</comment>
<reference evidence="6 7" key="1">
    <citation type="submission" date="2017-10" db="EMBL/GenBank/DDBJ databases">
        <title>Development of genomic resources for the powdery mildew, Erysiphe pulchra.</title>
        <authorList>
            <person name="Wadl P.A."/>
            <person name="Mack B.M."/>
            <person name="Moore G."/>
            <person name="Beltz S.B."/>
        </authorList>
    </citation>
    <scope>NUCLEOTIDE SEQUENCE [LARGE SCALE GENOMIC DNA]</scope>
    <source>
        <strain evidence="6">Cflorida</strain>
    </source>
</reference>
<evidence type="ECO:0000256" key="1">
    <source>
        <dbReference type="ARBA" id="ARBA00004123"/>
    </source>
</evidence>
<dbReference type="AlphaFoldDB" id="A0A2S4Q0R4"/>
<evidence type="ECO:0000313" key="6">
    <source>
        <dbReference type="EMBL" id="POS87875.1"/>
    </source>
</evidence>
<dbReference type="InterPro" id="IPR019331">
    <property type="entry name" value="FAM192A/Fyv6_N"/>
</dbReference>
<evidence type="ECO:0000256" key="2">
    <source>
        <dbReference type="ARBA" id="ARBA00023242"/>
    </source>
</evidence>
<dbReference type="STRING" id="225359.A0A2S4Q0R4"/>
<organism evidence="6 7">
    <name type="scientific">Erysiphe pulchra</name>
    <dbReference type="NCBI Taxonomy" id="225359"/>
    <lineage>
        <taxon>Eukaryota</taxon>
        <taxon>Fungi</taxon>
        <taxon>Dikarya</taxon>
        <taxon>Ascomycota</taxon>
        <taxon>Pezizomycotina</taxon>
        <taxon>Leotiomycetes</taxon>
        <taxon>Erysiphales</taxon>
        <taxon>Erysiphaceae</taxon>
        <taxon>Erysiphe</taxon>
    </lineage>
</organism>
<keyword evidence="3" id="KW-0175">Coiled coil</keyword>
<evidence type="ECO:0000256" key="3">
    <source>
        <dbReference type="SAM" id="Coils"/>
    </source>
</evidence>
<dbReference type="Proteomes" id="UP000237438">
    <property type="component" value="Unassembled WGS sequence"/>
</dbReference>
<name>A0A2S4Q0R4_9PEZI</name>
<feature type="compositionally biased region" description="Basic and acidic residues" evidence="4">
    <location>
        <begin position="41"/>
        <end position="56"/>
    </location>
</feature>
<sequence length="246" mass="27264">MTSKFVPSDENSIETKKALNTAERCEEAWIKVQQEIQQETAARKAEESQRSKQKADKSLYEILEANKAAKQEAFEEATRLRNQFRALDEDEVDFLDSVLEGTRAQEAKVKAETVQGVRLFRRRQAEEDQKIRAEVVDSSSVADNLNGAVATTSSAGEMSSWAIARSRKRKRARESKIDKALGKNLRTSSIFEGEKLVDSPTIASETTTKPTATSRASSNNGDVKLPLATAVSKNALVSYGSDDEDW</sequence>
<keyword evidence="2" id="KW-0539">Nucleus</keyword>